<protein>
    <recommendedName>
        <fullName evidence="1">Gfo/Idh/MocA-like oxidoreductase N-terminal domain-containing protein</fullName>
    </recommendedName>
</protein>
<dbReference type="InterPro" id="IPR036291">
    <property type="entry name" value="NAD(P)-bd_dom_sf"/>
</dbReference>
<dbReference type="EMBL" id="LAJE02000401">
    <property type="protein sequence ID" value="OEO28073.1"/>
    <property type="molecule type" value="Genomic_DNA"/>
</dbReference>
<evidence type="ECO:0000259" key="1">
    <source>
        <dbReference type="Pfam" id="PF01408"/>
    </source>
</evidence>
<name>A0A1E5XHJ4_9HYPH</name>
<comment type="caution">
    <text evidence="2">The sequence shown here is derived from an EMBL/GenBank/DDBJ whole genome shotgun (WGS) entry which is preliminary data.</text>
</comment>
<evidence type="ECO:0000313" key="3">
    <source>
        <dbReference type="Proteomes" id="UP000095463"/>
    </source>
</evidence>
<keyword evidence="3" id="KW-1185">Reference proteome</keyword>
<sequence length="333" mass="36271">MTDTKSNTRPRIALVGAGGLGNVWAQTIATDANVEFAAIVDPLIGSGKESAWLANHAAVPKFTTLDAAAKAGLDAVVVTAHSTVHADILRNAVALGLNALVEKPFTISYADSEDIVARAAQQGVTVMVSQNYRFFPGALLIRDMVHDRRYGGVVSVVGEFWCDWAGKPYQHAMTHVMGLEMAVHHFDLCRAMFDADAVGGYVREWQPANSQYAGGGAIEALFDMRGDSTDFPFTYTGSLVGRAPRTPWGGKWRIEFDTETLVVDEIDGRYGVYRAHAEGHEWLASFDGETMGFNRPFEHFVDCLIAGKEPWSSGRDNLGTMKMALGAEFFGKR</sequence>
<dbReference type="RefSeq" id="WP_069912648.1">
    <property type="nucleotide sequence ID" value="NZ_LAJE02000401.1"/>
</dbReference>
<dbReference type="SUPFAM" id="SSF55347">
    <property type="entry name" value="Glyceraldehyde-3-phosphate dehydrogenase-like, C-terminal domain"/>
    <property type="match status" value="1"/>
</dbReference>
<dbReference type="Pfam" id="PF01408">
    <property type="entry name" value="GFO_IDH_MocA"/>
    <property type="match status" value="1"/>
</dbReference>
<dbReference type="OrthoDB" id="9800252at2"/>
<evidence type="ECO:0000313" key="2">
    <source>
        <dbReference type="EMBL" id="OEO28073.1"/>
    </source>
</evidence>
<feature type="domain" description="Gfo/Idh/MocA-like oxidoreductase N-terminal" evidence="1">
    <location>
        <begin position="11"/>
        <end position="129"/>
    </location>
</feature>
<dbReference type="AlphaFoldDB" id="A0A1E5XHJ4"/>
<reference evidence="2 3" key="1">
    <citation type="journal article" date="2015" name="Genome Announc.">
        <title>Genome Assemblies of Three Soil-Associated Devosia species: D. insulae, D. limi, and D. soli.</title>
        <authorList>
            <person name="Hassan Y.I."/>
            <person name="Lepp D."/>
            <person name="Zhou T."/>
        </authorList>
    </citation>
    <scope>NUCLEOTIDE SEQUENCE [LARGE SCALE GENOMIC DNA]</scope>
    <source>
        <strain evidence="2 3">DS-56</strain>
    </source>
</reference>
<accession>A0A1E5XHJ4</accession>
<dbReference type="InterPro" id="IPR051450">
    <property type="entry name" value="Gfo/Idh/MocA_Oxidoreductases"/>
</dbReference>
<proteinExistence type="predicted"/>
<dbReference type="SUPFAM" id="SSF51735">
    <property type="entry name" value="NAD(P)-binding Rossmann-fold domains"/>
    <property type="match status" value="1"/>
</dbReference>
<dbReference type="PANTHER" id="PTHR43377">
    <property type="entry name" value="BILIVERDIN REDUCTASE A"/>
    <property type="match status" value="1"/>
</dbReference>
<organism evidence="2 3">
    <name type="scientific">Devosia insulae DS-56</name>
    <dbReference type="NCBI Taxonomy" id="1116389"/>
    <lineage>
        <taxon>Bacteria</taxon>
        <taxon>Pseudomonadati</taxon>
        <taxon>Pseudomonadota</taxon>
        <taxon>Alphaproteobacteria</taxon>
        <taxon>Hyphomicrobiales</taxon>
        <taxon>Devosiaceae</taxon>
        <taxon>Devosia</taxon>
    </lineage>
</organism>
<dbReference type="Proteomes" id="UP000095463">
    <property type="component" value="Unassembled WGS sequence"/>
</dbReference>
<dbReference type="Gene3D" id="3.30.360.10">
    <property type="entry name" value="Dihydrodipicolinate Reductase, domain 2"/>
    <property type="match status" value="1"/>
</dbReference>
<gene>
    <name evidence="2" type="ORF">VW23_006685</name>
</gene>
<dbReference type="InterPro" id="IPR000683">
    <property type="entry name" value="Gfo/Idh/MocA-like_OxRdtase_N"/>
</dbReference>
<dbReference type="PANTHER" id="PTHR43377:SF1">
    <property type="entry name" value="BILIVERDIN REDUCTASE A"/>
    <property type="match status" value="1"/>
</dbReference>
<dbReference type="GO" id="GO:0000166">
    <property type="term" value="F:nucleotide binding"/>
    <property type="evidence" value="ECO:0007669"/>
    <property type="project" value="InterPro"/>
</dbReference>
<dbReference type="Gene3D" id="3.40.50.720">
    <property type="entry name" value="NAD(P)-binding Rossmann-like Domain"/>
    <property type="match status" value="1"/>
</dbReference>